<dbReference type="InterPro" id="IPR020806">
    <property type="entry name" value="PKS_PP-bd"/>
</dbReference>
<evidence type="ECO:0000256" key="3">
    <source>
        <dbReference type="ARBA" id="ARBA00022679"/>
    </source>
</evidence>
<dbReference type="SUPFAM" id="SSF53335">
    <property type="entry name" value="S-adenosyl-L-methionine-dependent methyltransferases"/>
    <property type="match status" value="1"/>
</dbReference>
<dbReference type="InterPro" id="IPR050444">
    <property type="entry name" value="Polyketide_Synthase"/>
</dbReference>
<dbReference type="GO" id="GO:0016746">
    <property type="term" value="F:acyltransferase activity"/>
    <property type="evidence" value="ECO:0007669"/>
    <property type="project" value="UniProtKB-KW"/>
</dbReference>
<dbReference type="InterPro" id="IPR013149">
    <property type="entry name" value="ADH-like_C"/>
</dbReference>
<dbReference type="SUPFAM" id="SSF47336">
    <property type="entry name" value="ACP-like"/>
    <property type="match status" value="1"/>
</dbReference>
<gene>
    <name evidence="6" type="ORF">OXD698_LOCUS36810</name>
</gene>
<dbReference type="PANTHER" id="PTHR45681:SF6">
    <property type="entry name" value="POLYKETIDE SYNTHASE 37"/>
    <property type="match status" value="1"/>
</dbReference>
<organism evidence="6 7">
    <name type="scientific">Adineta steineri</name>
    <dbReference type="NCBI Taxonomy" id="433720"/>
    <lineage>
        <taxon>Eukaryota</taxon>
        <taxon>Metazoa</taxon>
        <taxon>Spiralia</taxon>
        <taxon>Gnathifera</taxon>
        <taxon>Rotifera</taxon>
        <taxon>Eurotatoria</taxon>
        <taxon>Bdelloidea</taxon>
        <taxon>Adinetida</taxon>
        <taxon>Adinetidae</taxon>
        <taxon>Adineta</taxon>
    </lineage>
</organism>
<dbReference type="SMART" id="SM00829">
    <property type="entry name" value="PKS_ER"/>
    <property type="match status" value="1"/>
</dbReference>
<dbReference type="InterPro" id="IPR057326">
    <property type="entry name" value="KR_dom"/>
</dbReference>
<dbReference type="InterPro" id="IPR020843">
    <property type="entry name" value="ER"/>
</dbReference>
<name>A0A819WIA5_9BILA</name>
<dbReference type="Gene3D" id="1.10.1200.10">
    <property type="entry name" value="ACP-like"/>
    <property type="match status" value="1"/>
</dbReference>
<keyword evidence="2" id="KW-0597">Phosphoprotein</keyword>
<dbReference type="CDD" id="cd05195">
    <property type="entry name" value="enoyl_red"/>
    <property type="match status" value="1"/>
</dbReference>
<dbReference type="SUPFAM" id="SSF51735">
    <property type="entry name" value="NAD(P)-binding Rossmann-fold domains"/>
    <property type="match status" value="2"/>
</dbReference>
<dbReference type="EMBL" id="CAJOAZ010006207">
    <property type="protein sequence ID" value="CAF4127115.1"/>
    <property type="molecule type" value="Genomic_DNA"/>
</dbReference>
<dbReference type="GO" id="GO:0031177">
    <property type="term" value="F:phosphopantetheine binding"/>
    <property type="evidence" value="ECO:0007669"/>
    <property type="project" value="InterPro"/>
</dbReference>
<accession>A0A819WIA5</accession>
<dbReference type="Pfam" id="PF08659">
    <property type="entry name" value="KR"/>
    <property type="match status" value="1"/>
</dbReference>
<dbReference type="InterPro" id="IPR009081">
    <property type="entry name" value="PP-bd_ACP"/>
</dbReference>
<evidence type="ECO:0000256" key="2">
    <source>
        <dbReference type="ARBA" id="ARBA00022553"/>
    </source>
</evidence>
<protein>
    <recommendedName>
        <fullName evidence="5">Carrier domain-containing protein</fullName>
    </recommendedName>
</protein>
<keyword evidence="3" id="KW-0808">Transferase</keyword>
<proteinExistence type="predicted"/>
<dbReference type="Pfam" id="PF00107">
    <property type="entry name" value="ADH_zinc_N"/>
    <property type="match status" value="1"/>
</dbReference>
<dbReference type="Gene3D" id="3.40.50.720">
    <property type="entry name" value="NAD(P)-binding Rossmann-like Domain"/>
    <property type="match status" value="2"/>
</dbReference>
<dbReference type="PANTHER" id="PTHR45681">
    <property type="entry name" value="POLYKETIDE SYNTHASE 44-RELATED"/>
    <property type="match status" value="1"/>
</dbReference>
<feature type="domain" description="Carrier" evidence="5">
    <location>
        <begin position="1256"/>
        <end position="1331"/>
    </location>
</feature>
<dbReference type="Gene3D" id="3.90.180.10">
    <property type="entry name" value="Medium-chain alcohol dehydrogenases, catalytic domain"/>
    <property type="match status" value="1"/>
</dbReference>
<keyword evidence="4" id="KW-0012">Acyltransferase</keyword>
<evidence type="ECO:0000256" key="1">
    <source>
        <dbReference type="ARBA" id="ARBA00022450"/>
    </source>
</evidence>
<dbReference type="SMART" id="SM00823">
    <property type="entry name" value="PKS_PP"/>
    <property type="match status" value="1"/>
</dbReference>
<dbReference type="Pfam" id="PF23297">
    <property type="entry name" value="ACP_SdgA_C"/>
    <property type="match status" value="1"/>
</dbReference>
<dbReference type="Proteomes" id="UP000663844">
    <property type="component" value="Unassembled WGS sequence"/>
</dbReference>
<reference evidence="6" key="1">
    <citation type="submission" date="2021-02" db="EMBL/GenBank/DDBJ databases">
        <authorList>
            <person name="Nowell W R."/>
        </authorList>
    </citation>
    <scope>NUCLEOTIDE SEQUENCE</scope>
</reference>
<feature type="non-terminal residue" evidence="6">
    <location>
        <position position="1490"/>
    </location>
</feature>
<evidence type="ECO:0000256" key="4">
    <source>
        <dbReference type="ARBA" id="ARBA00023315"/>
    </source>
</evidence>
<dbReference type="InterPro" id="IPR013968">
    <property type="entry name" value="PKS_KR"/>
</dbReference>
<dbReference type="InterPro" id="IPR036736">
    <property type="entry name" value="ACP-like_sf"/>
</dbReference>
<sequence length="1490" mass="169253">QEGTYTLDLLILPIDSKTEEPMFTFEGITLQQLPGAQSGRWALEKSIFDKLNNTIDLPNAGHREYVDSLVKDYCMKQVWNDSLIITSVADLFPSPEKILNSKIDTNVSNQDLVESMKPFNELAAYYAQLSLKELDLSLVDDQYRPLLNTCHLLTSLSSEQVTLHSTQLCLMQLLDRFPRLEPILTLLNAYGSRLKPIFTGQQSGVDVFLGNDDTGRILQQVKNIMSADKTQMIFDAIDQHLQVEHKRNSDGSLSHYRLRICWFASSECLDVLPVLDLLLNLSHHTDLLIDFHYVNMDTTQLAQAEQIFETRLADQTRLSITYDQTLDLFNNETFTKIPIESFDIIFAANQLPRNEDLAESLINLRRVLVPNGLLLLLELIGVPLYFDLILGLLDQWWSPFNNTRALNDIQQWVTVLKQIGGFTIITPIWSQYESTLIIAQKTMSQEILRTLDERKHQRWLLFARNDVESLGKNMISFLPCKNYQFFDIRNSVTEVIRSTIEEMVTTSTHSYIVFAWPLEQTLLDDDGDLAFKQHEEIMCSTLSLILQTIHTKSPHIHPFVFVITHHAQLNIGSDCNLITSPIIGLARNADQQPFCLHIAASRLLNDLTWIQDDIGKELLPGMVEVRVHCVGINFRDVLKVRGLYPHTRTFAQLNKYQPYVNRDTEPGSDIVGTVVRACPTVGFQTGDHVVGFSVHGVFHSHIILHSSLVVRIPHECPLTDEQLSGTITPCLTAIYSLKYRVHLQSHHSVLIHAATGGAGQICIQYCQWIGARILATAGTEDKRRFLREHYGIEYVFNSRDTSFVSGVRSILPNGVDVVINSLSGSLLKESVKLLAYHGHFVEWGKRDVFDKSQLSLFDLRSDCSFHVIDLALLGDQQYPMCRMMLQEMVDLLTQGKLRAIEPTVIFEPYQVIEAMGWNSAQTMGKAVIRLISSEQPLHLNIKQLKNLLEDNDIMFPSNVCINGTILISGGFGGLGLTMSRWMIEKRGVRHITLMSRRTLVELEQSSNPQYDDWLRLKRTVNEYNAYVDVVQADVTNFQQVHNLIVRLNQSSYPVRGIIHSAVIAEDRTLNNLTQEHITRVLAPKARGAWILHQVTQLTHTPLHFFIMFSSIRNHLLELASAGYNAGNQFLDALAHYRMQKLNLPALSISLPAVSGAGMFHRQREWLTSFQTTQGFELVPTMVVFELIERFHKHQNSCPCPIIFAVNWQTLYERRHKLATFQLAQIAQQRFVEMKLSNTSVSSRIDGTANSDLNQKETIIERTQEAVARLLGAVSVDRILTDRSLVSQGMDSLAAISLYNWLGQEIGVYIPLVDLLQGYSIKTIATVIYNKLHEQQQVTTAIAKEHNVDSGLIDENNIKLSNTSIHNSTENIICLQRPLQNNSSILFYISEQPITNTDESFALFMHKLSIQQSEIVTATIYVIQIPLTISDTSTSANAQNMISQMRHIQPRGPYQLVTNRNKQEEIIAREMIQQLNNHSMIIDVRLFLLDD</sequence>
<keyword evidence="1" id="KW-0596">Phosphopantetheine</keyword>
<dbReference type="PROSITE" id="PS50075">
    <property type="entry name" value="CARRIER"/>
    <property type="match status" value="1"/>
</dbReference>
<dbReference type="Gene3D" id="3.40.50.150">
    <property type="entry name" value="Vaccinia Virus protein VP39"/>
    <property type="match status" value="1"/>
</dbReference>
<evidence type="ECO:0000313" key="6">
    <source>
        <dbReference type="EMBL" id="CAF4127115.1"/>
    </source>
</evidence>
<dbReference type="Pfam" id="PF08240">
    <property type="entry name" value="ADH_N"/>
    <property type="match status" value="1"/>
</dbReference>
<dbReference type="InterPro" id="IPR029063">
    <property type="entry name" value="SAM-dependent_MTases_sf"/>
</dbReference>
<dbReference type="SUPFAM" id="SSF50129">
    <property type="entry name" value="GroES-like"/>
    <property type="match status" value="1"/>
</dbReference>
<dbReference type="GO" id="GO:0016491">
    <property type="term" value="F:oxidoreductase activity"/>
    <property type="evidence" value="ECO:0007669"/>
    <property type="project" value="InterPro"/>
</dbReference>
<dbReference type="SMART" id="SM00822">
    <property type="entry name" value="PKS_KR"/>
    <property type="match status" value="1"/>
</dbReference>
<evidence type="ECO:0000313" key="7">
    <source>
        <dbReference type="Proteomes" id="UP000663844"/>
    </source>
</evidence>
<dbReference type="InterPro" id="IPR011032">
    <property type="entry name" value="GroES-like_sf"/>
</dbReference>
<evidence type="ECO:0000259" key="5">
    <source>
        <dbReference type="PROSITE" id="PS50075"/>
    </source>
</evidence>
<dbReference type="InterPro" id="IPR036291">
    <property type="entry name" value="NAD(P)-bd_dom_sf"/>
</dbReference>
<comment type="caution">
    <text evidence="6">The sequence shown here is derived from an EMBL/GenBank/DDBJ whole genome shotgun (WGS) entry which is preliminary data.</text>
</comment>
<dbReference type="InterPro" id="IPR013154">
    <property type="entry name" value="ADH-like_N"/>
</dbReference>